<feature type="compositionally biased region" description="Low complexity" evidence="5">
    <location>
        <begin position="41"/>
        <end position="63"/>
    </location>
</feature>
<dbReference type="PROSITE" id="PS50219">
    <property type="entry name" value="CNH"/>
    <property type="match status" value="1"/>
</dbReference>
<dbReference type="PANTHER" id="PTHR12894:SF27">
    <property type="entry name" value="TRANSFORMING GROWTH FACTOR-BETA RECEPTOR-ASSOCIATED PROTEIN 1"/>
    <property type="match status" value="1"/>
</dbReference>
<dbReference type="Proteomes" id="UP001479436">
    <property type="component" value="Unassembled WGS sequence"/>
</dbReference>
<evidence type="ECO:0000256" key="4">
    <source>
        <dbReference type="ARBA" id="ARBA00022927"/>
    </source>
</evidence>
<evidence type="ECO:0000256" key="1">
    <source>
        <dbReference type="ARBA" id="ARBA00004496"/>
    </source>
</evidence>
<evidence type="ECO:0000313" key="8">
    <source>
        <dbReference type="Proteomes" id="UP001479436"/>
    </source>
</evidence>
<dbReference type="InterPro" id="IPR011990">
    <property type="entry name" value="TPR-like_helical_dom_sf"/>
</dbReference>
<dbReference type="EMBL" id="JASJQH010000030">
    <property type="protein sequence ID" value="KAK9768178.1"/>
    <property type="molecule type" value="Genomic_DNA"/>
</dbReference>
<dbReference type="InterPro" id="IPR036322">
    <property type="entry name" value="WD40_repeat_dom_sf"/>
</dbReference>
<feature type="domain" description="CNH" evidence="6">
    <location>
        <begin position="69"/>
        <end position="362"/>
    </location>
</feature>
<dbReference type="PANTHER" id="PTHR12894">
    <property type="entry name" value="CNH DOMAIN CONTAINING"/>
    <property type="match status" value="1"/>
</dbReference>
<evidence type="ECO:0000256" key="3">
    <source>
        <dbReference type="ARBA" id="ARBA00022490"/>
    </source>
</evidence>
<keyword evidence="8" id="KW-1185">Reference proteome</keyword>
<dbReference type="Pfam" id="PF00780">
    <property type="entry name" value="CNH"/>
    <property type="match status" value="1"/>
</dbReference>
<name>A0ABR2X317_9FUNG</name>
<dbReference type="Gene3D" id="1.25.40.10">
    <property type="entry name" value="Tetratricopeptide repeat domain"/>
    <property type="match status" value="1"/>
</dbReference>
<feature type="region of interest" description="Disordered" evidence="5">
    <location>
        <begin position="22"/>
        <end position="63"/>
    </location>
</feature>
<keyword evidence="2" id="KW-0813">Transport</keyword>
<evidence type="ECO:0000313" key="7">
    <source>
        <dbReference type="EMBL" id="KAK9768178.1"/>
    </source>
</evidence>
<evidence type="ECO:0000259" key="6">
    <source>
        <dbReference type="PROSITE" id="PS50219"/>
    </source>
</evidence>
<dbReference type="Pfam" id="PF10366">
    <property type="entry name" value="Vps39_1"/>
    <property type="match status" value="1"/>
</dbReference>
<accession>A0ABR2X317</accession>
<dbReference type="SUPFAM" id="SSF50978">
    <property type="entry name" value="WD40 repeat-like"/>
    <property type="match status" value="1"/>
</dbReference>
<evidence type="ECO:0000256" key="5">
    <source>
        <dbReference type="SAM" id="MobiDB-lite"/>
    </source>
</evidence>
<keyword evidence="4" id="KW-0653">Protein transport</keyword>
<comment type="subcellular location">
    <subcellularLocation>
        <location evidence="1">Cytoplasm</location>
    </subcellularLocation>
</comment>
<comment type="caution">
    <text evidence="7">The sequence shown here is derived from an EMBL/GenBank/DDBJ whole genome shotgun (WGS) entry which is preliminary data.</text>
</comment>
<proteinExistence type="predicted"/>
<keyword evidence="3" id="KW-0963">Cytoplasm</keyword>
<gene>
    <name evidence="7" type="ORF">K7432_001374</name>
</gene>
<reference evidence="7 8" key="1">
    <citation type="submission" date="2023-04" db="EMBL/GenBank/DDBJ databases">
        <title>Genome of Basidiobolus ranarum AG-B5.</title>
        <authorList>
            <person name="Stajich J.E."/>
            <person name="Carter-House D."/>
            <person name="Gryganskyi A."/>
        </authorList>
    </citation>
    <scope>NUCLEOTIDE SEQUENCE [LARGE SCALE GENOMIC DNA]</scope>
    <source>
        <strain evidence="7 8">AG-B5</strain>
    </source>
</reference>
<evidence type="ECO:0000256" key="2">
    <source>
        <dbReference type="ARBA" id="ARBA00022448"/>
    </source>
</evidence>
<organism evidence="7 8">
    <name type="scientific">Basidiobolus ranarum</name>
    <dbReference type="NCBI Taxonomy" id="34480"/>
    <lineage>
        <taxon>Eukaryota</taxon>
        <taxon>Fungi</taxon>
        <taxon>Fungi incertae sedis</taxon>
        <taxon>Zoopagomycota</taxon>
        <taxon>Entomophthoromycotina</taxon>
        <taxon>Basidiobolomycetes</taxon>
        <taxon>Basidiobolales</taxon>
        <taxon>Basidiobolaceae</taxon>
        <taxon>Basidiobolus</taxon>
    </lineage>
</organism>
<dbReference type="InterPro" id="IPR019452">
    <property type="entry name" value="VPS39/TGF_beta_rcpt-assoc_1"/>
</dbReference>
<dbReference type="InterPro" id="IPR032914">
    <property type="entry name" value="Vam6/VPS39/TRAP1"/>
</dbReference>
<sequence length="1032" mass="116509">MQFQPFVLKTILSTLLPEDQSSSASTPSLIAQQPAPPRLPPRNSSLSPVNLTRSLSANSNSTSSLFSGKLGAESVETFDKNVYVGTTDGHIYHYLATDLSLSDDDNENAQLIQKRNLGVGKKAVERVVAIPSISKLIALCDSTILFFTLPDLSPIPHEIMAPIKGITCLCFDQGNKSTQNNRVSMCAVKRRVVQFYQLGDGATLEREISLPDGAVTICRFENHLCLADAYSYKIVDIRNSRAIDLIPTSKGSSEWGIKNSNPSLRPIVTVVDKGEFLLTTAAAGAHILFESSLGMFVTSSGDPTRGTLQWPSYPRAIGVHYPYIVALLRNNTVQIHNLLDQKLMQSFGFTRAMEIRSIFETNGIEISVPSILDVSQKVSRLARTFLITKDSLLTLAPLPLITQVDNLLDTNRVEEALDVAEDARSTIMSTKRDEQMRYELEYTYRKAGFIYLGETLFDDALGLFQKGNLDPRVLINLFPDISGPSSMSETSLLEEKLNAYVTSLGTINDIVSNSIQKNYSTNSDVPEDEETIQSIKQMHSILISNAKEILVRFLVKSRPKSIKERKFELKQAIDTALLKLYSENNSEDLYKLLKTKNDCILGECEQILLERKQYYPLTLLYSENKEYHKALELLIKIHDDPIPDSHFGGVAEVAELLSKLSDPKLVLEYIPWVIEKNPSLGAQVFIRMKPEEASKYDAEQILNLLKKNGNGGIKEYLEYLVFQCEDKNVDRHTSLVTIYIEDLKTIYNKDTQNILHELENSFIVASITSPSITFVSFLEKRKDEASTLRCQLLKFLQSSQYYAVNTVLEKLLEYEHFTIERVVLFGRVGEHEKALKTLVHDVKDYTGAEIYCIYEGKRIYDPDTSHNQVESVVEHKHTANESEEISTRSQSQILFHKLLEVYLTMSKQGNSMLPQITRLLDSRFSYLNVLEVLQMIPDDWSIDTIQQFLIRSLRKNMNIHLENQVLKGVARGRNLMISAELVESYMNEPPIVVTPELTCAVCHKLIGEAIFACMMKFGRRQIVHLHCRSEEC</sequence>
<dbReference type="InterPro" id="IPR001180">
    <property type="entry name" value="CNH_dom"/>
</dbReference>
<protein>
    <recommendedName>
        <fullName evidence="6">CNH domain-containing protein</fullName>
    </recommendedName>
</protein>